<accession>A0A547Q781</accession>
<dbReference type="EMBL" id="VFSV01000007">
    <property type="protein sequence ID" value="TRD22213.1"/>
    <property type="molecule type" value="Genomic_DNA"/>
</dbReference>
<proteinExistence type="predicted"/>
<protein>
    <submittedName>
        <fullName evidence="2">Uncharacterized protein</fullName>
    </submittedName>
</protein>
<keyword evidence="3" id="KW-1185">Reference proteome</keyword>
<feature type="signal peptide" evidence="1">
    <location>
        <begin position="1"/>
        <end position="19"/>
    </location>
</feature>
<name>A0A547Q781_9RHOB</name>
<dbReference type="RefSeq" id="WP_142833850.1">
    <property type="nucleotide sequence ID" value="NZ_VFSV01000007.1"/>
</dbReference>
<reference evidence="2 3" key="1">
    <citation type="submission" date="2019-06" db="EMBL/GenBank/DDBJ databases">
        <title>Paenimaribius caenipelagi gen. nov., sp. nov., isolated from a tidal flat.</title>
        <authorList>
            <person name="Yoon J.-H."/>
        </authorList>
    </citation>
    <scope>NUCLEOTIDE SEQUENCE [LARGE SCALE GENOMIC DNA]</scope>
    <source>
        <strain evidence="2 3">JBTF-M29</strain>
    </source>
</reference>
<evidence type="ECO:0000313" key="2">
    <source>
        <dbReference type="EMBL" id="TRD22213.1"/>
    </source>
</evidence>
<dbReference type="AlphaFoldDB" id="A0A547Q781"/>
<organism evidence="2 3">
    <name type="scientific">Palleronia caenipelagi</name>
    <dbReference type="NCBI Taxonomy" id="2489174"/>
    <lineage>
        <taxon>Bacteria</taxon>
        <taxon>Pseudomonadati</taxon>
        <taxon>Pseudomonadota</taxon>
        <taxon>Alphaproteobacteria</taxon>
        <taxon>Rhodobacterales</taxon>
        <taxon>Roseobacteraceae</taxon>
        <taxon>Palleronia</taxon>
    </lineage>
</organism>
<gene>
    <name evidence="2" type="ORF">FEV53_05685</name>
</gene>
<evidence type="ECO:0000313" key="3">
    <source>
        <dbReference type="Proteomes" id="UP000318590"/>
    </source>
</evidence>
<keyword evidence="1" id="KW-0732">Signal</keyword>
<comment type="caution">
    <text evidence="2">The sequence shown here is derived from an EMBL/GenBank/DDBJ whole genome shotgun (WGS) entry which is preliminary data.</text>
</comment>
<sequence>MRRSFAILFALLSLKPALAEGPQEAVDIFPNVTVPFQRDHTGCVISKIGDLICPDADMSWPGGWEEDSVLDPWSEISDPVMLPAPGEEAWGDWTSDAGPDASGGGWSFPSGSVGAGRGPASVPDIAPVIVTDPAFDAPEATRIFAGPSDFAPEDYGAYAILSGWGDIRGRQRERYVNICIAFANILMNAQSGFAPVPLKQLVTVWPVNTTMVATDLNTAAAINRSECEKAVDAYDVDAGLNARWDAAAAVPQMNREIGRGPFLFAWNPSADKGQTDRPLFRMDLSPVETVGHAEIYFWIWHAKVVQAPALWIDDWNEPELKERLRIAIEGLAEPVTAALGNLGDLIGLLKKG</sequence>
<dbReference type="OrthoDB" id="7867308at2"/>
<feature type="chain" id="PRO_5022002894" evidence="1">
    <location>
        <begin position="20"/>
        <end position="352"/>
    </location>
</feature>
<evidence type="ECO:0000256" key="1">
    <source>
        <dbReference type="SAM" id="SignalP"/>
    </source>
</evidence>
<dbReference type="Proteomes" id="UP000318590">
    <property type="component" value="Unassembled WGS sequence"/>
</dbReference>